<organism evidence="1">
    <name type="scientific">Tanacetum cinerariifolium</name>
    <name type="common">Dalmatian daisy</name>
    <name type="synonym">Chrysanthemum cinerariifolium</name>
    <dbReference type="NCBI Taxonomy" id="118510"/>
    <lineage>
        <taxon>Eukaryota</taxon>
        <taxon>Viridiplantae</taxon>
        <taxon>Streptophyta</taxon>
        <taxon>Embryophyta</taxon>
        <taxon>Tracheophyta</taxon>
        <taxon>Spermatophyta</taxon>
        <taxon>Magnoliopsida</taxon>
        <taxon>eudicotyledons</taxon>
        <taxon>Gunneridae</taxon>
        <taxon>Pentapetalae</taxon>
        <taxon>asterids</taxon>
        <taxon>campanulids</taxon>
        <taxon>Asterales</taxon>
        <taxon>Asteraceae</taxon>
        <taxon>Asteroideae</taxon>
        <taxon>Anthemideae</taxon>
        <taxon>Anthemidinae</taxon>
        <taxon>Tanacetum</taxon>
    </lineage>
</organism>
<evidence type="ECO:0000313" key="1">
    <source>
        <dbReference type="EMBL" id="GFD37020.1"/>
    </source>
</evidence>
<sequence length="88" mass="9591">ALVPIFVKAHRLENIDDRGERIFFEHERAEHGGFHFEALRGQLAGGRRGHGHASAAHALEGGSGAGRRLLEAVVHTVRHKVGGGRRTE</sequence>
<accession>A0A699VRK1</accession>
<dbReference type="AlphaFoldDB" id="A0A699VRK1"/>
<reference evidence="1" key="1">
    <citation type="journal article" date="2019" name="Sci. Rep.">
        <title>Draft genome of Tanacetum cinerariifolium, the natural source of mosquito coil.</title>
        <authorList>
            <person name="Yamashiro T."/>
            <person name="Shiraishi A."/>
            <person name="Satake H."/>
            <person name="Nakayama K."/>
        </authorList>
    </citation>
    <scope>NUCLEOTIDE SEQUENCE</scope>
</reference>
<gene>
    <name evidence="1" type="ORF">Tci_908989</name>
</gene>
<dbReference type="EMBL" id="BKCJ011479570">
    <property type="protein sequence ID" value="GFD37020.1"/>
    <property type="molecule type" value="Genomic_DNA"/>
</dbReference>
<feature type="non-terminal residue" evidence="1">
    <location>
        <position position="1"/>
    </location>
</feature>
<proteinExistence type="predicted"/>
<comment type="caution">
    <text evidence="1">The sequence shown here is derived from an EMBL/GenBank/DDBJ whole genome shotgun (WGS) entry which is preliminary data.</text>
</comment>
<name>A0A699VRK1_TANCI</name>
<protein>
    <submittedName>
        <fullName evidence="1">Uncharacterized protein</fullName>
    </submittedName>
</protein>